<evidence type="ECO:0000313" key="4">
    <source>
        <dbReference type="Proteomes" id="UP000177588"/>
    </source>
</evidence>
<keyword evidence="1" id="KW-0472">Membrane</keyword>
<sequence>MTRQKTIVFTFLLSLGAMLILANPVFAQGMMGDNMLGNEDVAVSATSDHTAIEEAEGKALWEKFQAKELNCEDLSDEEFASLGEYFMGQMAGDRHEAMNNMMIQMMGEEDEKQMHAALGKRLSGCDASAAFPQNGIGFMPMMQMMTGGGGFNMMGSYGMMGGWFGIYAVLALLTWVLVIIALVLGIFWLWKQIQKGK</sequence>
<keyword evidence="2" id="KW-0732">Signal</keyword>
<gene>
    <name evidence="3" type="ORF">A2Z24_01710</name>
</gene>
<feature type="signal peptide" evidence="2">
    <location>
        <begin position="1"/>
        <end position="27"/>
    </location>
</feature>
<dbReference type="EMBL" id="MHCT01000026">
    <property type="protein sequence ID" value="OGY25622.1"/>
    <property type="molecule type" value="Genomic_DNA"/>
</dbReference>
<dbReference type="Proteomes" id="UP000177588">
    <property type="component" value="Unassembled WGS sequence"/>
</dbReference>
<reference evidence="3 4" key="1">
    <citation type="journal article" date="2016" name="Nat. Commun.">
        <title>Thousands of microbial genomes shed light on interconnected biogeochemical processes in an aquifer system.</title>
        <authorList>
            <person name="Anantharaman K."/>
            <person name="Brown C.T."/>
            <person name="Hug L.A."/>
            <person name="Sharon I."/>
            <person name="Castelle C.J."/>
            <person name="Probst A.J."/>
            <person name="Thomas B.C."/>
            <person name="Singh A."/>
            <person name="Wilkins M.J."/>
            <person name="Karaoz U."/>
            <person name="Brodie E.L."/>
            <person name="Williams K.H."/>
            <person name="Hubbard S.S."/>
            <person name="Banfield J.F."/>
        </authorList>
    </citation>
    <scope>NUCLEOTIDE SEQUENCE [LARGE SCALE GENOMIC DNA]</scope>
</reference>
<organism evidence="3 4">
    <name type="scientific">Candidatus Woykebacteria bacterium RBG_16_44_10</name>
    <dbReference type="NCBI Taxonomy" id="1802597"/>
    <lineage>
        <taxon>Bacteria</taxon>
        <taxon>Candidatus Woykeibacteriota</taxon>
    </lineage>
</organism>
<evidence type="ECO:0000256" key="1">
    <source>
        <dbReference type="SAM" id="Phobius"/>
    </source>
</evidence>
<accession>A0A1G1WD47</accession>
<feature type="chain" id="PRO_5009581189" evidence="2">
    <location>
        <begin position="28"/>
        <end position="197"/>
    </location>
</feature>
<keyword evidence="1" id="KW-1133">Transmembrane helix</keyword>
<protein>
    <submittedName>
        <fullName evidence="3">Uncharacterized protein</fullName>
    </submittedName>
</protein>
<keyword evidence="1" id="KW-0812">Transmembrane</keyword>
<feature type="transmembrane region" description="Helical" evidence="1">
    <location>
        <begin position="164"/>
        <end position="190"/>
    </location>
</feature>
<comment type="caution">
    <text evidence="3">The sequence shown here is derived from an EMBL/GenBank/DDBJ whole genome shotgun (WGS) entry which is preliminary data.</text>
</comment>
<evidence type="ECO:0000256" key="2">
    <source>
        <dbReference type="SAM" id="SignalP"/>
    </source>
</evidence>
<name>A0A1G1WD47_9BACT</name>
<evidence type="ECO:0000313" key="3">
    <source>
        <dbReference type="EMBL" id="OGY25622.1"/>
    </source>
</evidence>
<proteinExistence type="predicted"/>
<dbReference type="STRING" id="1802597.A2Z24_01710"/>
<dbReference type="AlphaFoldDB" id="A0A1G1WD47"/>